<accession>A0ABR2REN8</accession>
<evidence type="ECO:0000313" key="3">
    <source>
        <dbReference type="Proteomes" id="UP001396334"/>
    </source>
</evidence>
<reference evidence="2 3" key="1">
    <citation type="journal article" date="2024" name="G3 (Bethesda)">
        <title>Genome assembly of Hibiscus sabdariffa L. provides insights into metabolisms of medicinal natural products.</title>
        <authorList>
            <person name="Kim T."/>
        </authorList>
    </citation>
    <scope>NUCLEOTIDE SEQUENCE [LARGE SCALE GENOMIC DNA]</scope>
    <source>
        <strain evidence="2">TK-2024</strain>
        <tissue evidence="2">Old leaves</tissue>
    </source>
</reference>
<sequence length="467" mass="53318">MTETKNVVSRSSSSRSLVSMEVNPKFRSHSSKKVSSLYEVEYSEENKIQPTQLPLVNPYLAYQKSSSSIVKSIKSLIHTPSKSVKEYAQSSRFDKHYITRSNAEQFVTLEIPHEFPKGWIEAGYSHIHFGVIRLALNYHGVEGKPIVARIALLDTRYLKYQDACIGTVEATMNNGLVMVTLFPNFTMALEDPNLMDALKVQIHIVGAQQVESSIIATLHYQIVYRVQDHAFWLGGCGSNDSLLITIHAARQPIRSTNNKIISKEDGTLEIRFDHNHLKDQPTPPIFPTQVMMTPRGDPTKRHYKDDSDCWCDLCHPGAEANMIEKFDAEGKPILYFRDPIMGHCPWDEDYSCEQCVEENFVQEMEGGHHTIYNPHKRNKKKKKNSIQSQFYRRWMDGDPTIGPIGEDHGRFVFLIDYGPKPMENKPVVQSPPPNPPLPPSPPPLEIKTKQEKPVQPCYKCWDIIRKN</sequence>
<dbReference type="Pfam" id="PF01107">
    <property type="entry name" value="MP"/>
    <property type="match status" value="1"/>
</dbReference>
<feature type="compositionally biased region" description="Pro residues" evidence="1">
    <location>
        <begin position="429"/>
        <end position="444"/>
    </location>
</feature>
<evidence type="ECO:0000313" key="2">
    <source>
        <dbReference type="EMBL" id="KAK9011415.1"/>
    </source>
</evidence>
<feature type="region of interest" description="Disordered" evidence="1">
    <location>
        <begin position="423"/>
        <end position="450"/>
    </location>
</feature>
<dbReference type="PANTHER" id="PTHR48435">
    <property type="entry name" value="POLYPROTEIN"/>
    <property type="match status" value="1"/>
</dbReference>
<dbReference type="EMBL" id="JBBPBN010000023">
    <property type="protein sequence ID" value="KAK9011415.1"/>
    <property type="molecule type" value="Genomic_DNA"/>
</dbReference>
<protein>
    <submittedName>
        <fullName evidence="2">Uncharacterized protein</fullName>
    </submittedName>
</protein>
<keyword evidence="3" id="KW-1185">Reference proteome</keyword>
<dbReference type="PANTHER" id="PTHR48435:SF1">
    <property type="entry name" value="POLYPROTEIN"/>
    <property type="match status" value="1"/>
</dbReference>
<proteinExistence type="predicted"/>
<organism evidence="2 3">
    <name type="scientific">Hibiscus sabdariffa</name>
    <name type="common">roselle</name>
    <dbReference type="NCBI Taxonomy" id="183260"/>
    <lineage>
        <taxon>Eukaryota</taxon>
        <taxon>Viridiplantae</taxon>
        <taxon>Streptophyta</taxon>
        <taxon>Embryophyta</taxon>
        <taxon>Tracheophyta</taxon>
        <taxon>Spermatophyta</taxon>
        <taxon>Magnoliopsida</taxon>
        <taxon>eudicotyledons</taxon>
        <taxon>Gunneridae</taxon>
        <taxon>Pentapetalae</taxon>
        <taxon>rosids</taxon>
        <taxon>malvids</taxon>
        <taxon>Malvales</taxon>
        <taxon>Malvaceae</taxon>
        <taxon>Malvoideae</taxon>
        <taxon>Hibiscus</taxon>
    </lineage>
</organism>
<evidence type="ECO:0000256" key="1">
    <source>
        <dbReference type="SAM" id="MobiDB-lite"/>
    </source>
</evidence>
<dbReference type="InterPro" id="IPR053098">
    <property type="entry name" value="Petuviruses_polyprotein"/>
</dbReference>
<comment type="caution">
    <text evidence="2">The sequence shown here is derived from an EMBL/GenBank/DDBJ whole genome shotgun (WGS) entry which is preliminary data.</text>
</comment>
<dbReference type="InterPro" id="IPR028919">
    <property type="entry name" value="Viral_movement"/>
</dbReference>
<dbReference type="Proteomes" id="UP001396334">
    <property type="component" value="Unassembled WGS sequence"/>
</dbReference>
<gene>
    <name evidence="2" type="ORF">V6N11_044266</name>
</gene>
<name>A0ABR2REN8_9ROSI</name>